<evidence type="ECO:0000256" key="4">
    <source>
        <dbReference type="ARBA" id="ARBA00022679"/>
    </source>
</evidence>
<dbReference type="Proteomes" id="UP001183615">
    <property type="component" value="Unassembled WGS sequence"/>
</dbReference>
<evidence type="ECO:0000256" key="10">
    <source>
        <dbReference type="PIRNR" id="PIRNR000535"/>
    </source>
</evidence>
<dbReference type="Gene3D" id="3.40.1190.20">
    <property type="match status" value="1"/>
</dbReference>
<dbReference type="InterPro" id="IPR011611">
    <property type="entry name" value="PfkB_dom"/>
</dbReference>
<dbReference type="CDD" id="cd01164">
    <property type="entry name" value="FruK_PfkB_like"/>
    <property type="match status" value="1"/>
</dbReference>
<dbReference type="InterPro" id="IPR029056">
    <property type="entry name" value="Ribokinase-like"/>
</dbReference>
<evidence type="ECO:0000256" key="2">
    <source>
        <dbReference type="ARBA" id="ARBA00012131"/>
    </source>
</evidence>
<dbReference type="PROSITE" id="PS00583">
    <property type="entry name" value="PFKB_KINASES_1"/>
    <property type="match status" value="1"/>
</dbReference>
<evidence type="ECO:0000256" key="5">
    <source>
        <dbReference type="ARBA" id="ARBA00022741"/>
    </source>
</evidence>
<dbReference type="RefSeq" id="WP_311621298.1">
    <property type="nucleotide sequence ID" value="NZ_JAVREV010000027.1"/>
</dbReference>
<dbReference type="PANTHER" id="PTHR46566">
    <property type="entry name" value="1-PHOSPHOFRUCTOKINASE-RELATED"/>
    <property type="match status" value="1"/>
</dbReference>
<dbReference type="InterPro" id="IPR022463">
    <property type="entry name" value="1-PFruKinase"/>
</dbReference>
<dbReference type="PIRSF" id="PIRSF000535">
    <property type="entry name" value="1PFK/6PFK/LacC"/>
    <property type="match status" value="1"/>
</dbReference>
<dbReference type="EMBL" id="JAVREV010000027">
    <property type="protein sequence ID" value="MDT0447176.1"/>
    <property type="molecule type" value="Genomic_DNA"/>
</dbReference>
<evidence type="ECO:0000256" key="8">
    <source>
        <dbReference type="ARBA" id="ARBA00032802"/>
    </source>
</evidence>
<dbReference type="PANTHER" id="PTHR46566:SF5">
    <property type="entry name" value="1-PHOSPHOFRUCTOKINASE"/>
    <property type="match status" value="1"/>
</dbReference>
<comment type="similarity">
    <text evidence="1 11">Belongs to the carbohydrate kinase PfkB family.</text>
</comment>
<evidence type="ECO:0000256" key="1">
    <source>
        <dbReference type="ARBA" id="ARBA00010688"/>
    </source>
</evidence>
<dbReference type="SUPFAM" id="SSF53613">
    <property type="entry name" value="Ribokinase-like"/>
    <property type="match status" value="1"/>
</dbReference>
<evidence type="ECO:0000259" key="12">
    <source>
        <dbReference type="Pfam" id="PF00294"/>
    </source>
</evidence>
<evidence type="ECO:0000256" key="11">
    <source>
        <dbReference type="RuleBase" id="RU369061"/>
    </source>
</evidence>
<evidence type="ECO:0000256" key="6">
    <source>
        <dbReference type="ARBA" id="ARBA00022777"/>
    </source>
</evidence>
<name>A0ABU2SDW9_9ACTN</name>
<comment type="catalytic activity">
    <reaction evidence="9 11">
        <text>beta-D-fructose 1-phosphate + ATP = beta-D-fructose 1,6-bisphosphate + ADP + H(+)</text>
        <dbReference type="Rhea" id="RHEA:14213"/>
        <dbReference type="ChEBI" id="CHEBI:15378"/>
        <dbReference type="ChEBI" id="CHEBI:30616"/>
        <dbReference type="ChEBI" id="CHEBI:32966"/>
        <dbReference type="ChEBI" id="CHEBI:138881"/>
        <dbReference type="ChEBI" id="CHEBI:456216"/>
        <dbReference type="EC" id="2.7.1.56"/>
    </reaction>
</comment>
<evidence type="ECO:0000313" key="13">
    <source>
        <dbReference type="EMBL" id="MDT0447176.1"/>
    </source>
</evidence>
<feature type="domain" description="Carbohydrate kinase PfkB" evidence="12">
    <location>
        <begin position="18"/>
        <end position="285"/>
    </location>
</feature>
<keyword evidence="6 11" id="KW-0418">Kinase</keyword>
<proteinExistence type="inferred from homology"/>
<comment type="function">
    <text evidence="11">Catalyzes the ATP-dependent phosphorylation of fructose-l-phosphate to fructose-l,6-bisphosphate.</text>
</comment>
<keyword evidence="5 11" id="KW-0547">Nucleotide-binding</keyword>
<dbReference type="InterPro" id="IPR002173">
    <property type="entry name" value="Carboh/pur_kinase_PfkB_CS"/>
</dbReference>
<organism evidence="13 14">
    <name type="scientific">Streptomyces johnsoniae</name>
    <dbReference type="NCBI Taxonomy" id="3075532"/>
    <lineage>
        <taxon>Bacteria</taxon>
        <taxon>Bacillati</taxon>
        <taxon>Actinomycetota</taxon>
        <taxon>Actinomycetes</taxon>
        <taxon>Kitasatosporales</taxon>
        <taxon>Streptomycetaceae</taxon>
        <taxon>Streptomyces</taxon>
    </lineage>
</organism>
<dbReference type="GO" id="GO:0008662">
    <property type="term" value="F:1-phosphofructokinase activity"/>
    <property type="evidence" value="ECO:0007669"/>
    <property type="project" value="UniProtKB-EC"/>
</dbReference>
<accession>A0ABU2SDW9</accession>
<evidence type="ECO:0000256" key="7">
    <source>
        <dbReference type="ARBA" id="ARBA00022840"/>
    </source>
</evidence>
<sequence length="319" mass="31584">MILTVTPNPSLDRTYEVPGLRRGALLRAEGDRVEPGGKGVNVSRAVAATGGRTTAVMPLGGAEGALLARLLDEQGIEVAGVPLAGSTRVNITLVEPDGTLTKVNAAGPALTAAEAAALLLAVRSRAANADWIACCGSLPRGPGPEWYAELVARTHRAGARIALDTSGEALTAALAWRPEVVKPNAEELAEAVGRSLATVGDAVKAAEELRARGAGTVLASLGADGQLLVSDGGTYWGHAPVATVRSNVGAGDASLAGFLAAGGHGPAALAAAVAHGAAAVGLPGSAMPGTADLDPASVVTTADIPVDRPLADPRTGGPS</sequence>
<dbReference type="NCBIfam" id="TIGR03828">
    <property type="entry name" value="pfkB"/>
    <property type="match status" value="1"/>
</dbReference>
<dbReference type="Pfam" id="PF00294">
    <property type="entry name" value="PfkB"/>
    <property type="match status" value="1"/>
</dbReference>
<keyword evidence="4 10" id="KW-0808">Transferase</keyword>
<dbReference type="NCBIfam" id="TIGR03168">
    <property type="entry name" value="1-PFK"/>
    <property type="match status" value="1"/>
</dbReference>
<dbReference type="InterPro" id="IPR017583">
    <property type="entry name" value="Tagatose/fructose_Pkinase"/>
</dbReference>
<comment type="caution">
    <text evidence="13">The sequence shown here is derived from an EMBL/GenBank/DDBJ whole genome shotgun (WGS) entry which is preliminary data.</text>
</comment>
<keyword evidence="14" id="KW-1185">Reference proteome</keyword>
<protein>
    <recommendedName>
        <fullName evidence="3 11">1-phosphofructokinase</fullName>
        <shortName evidence="11">Fru1PK</shortName>
        <ecNumber evidence="2 11">2.7.1.56</ecNumber>
    </recommendedName>
    <alternativeName>
        <fullName evidence="8 11">Fructose 1-phosphate kinase</fullName>
    </alternativeName>
</protein>
<evidence type="ECO:0000313" key="14">
    <source>
        <dbReference type="Proteomes" id="UP001183615"/>
    </source>
</evidence>
<evidence type="ECO:0000256" key="9">
    <source>
        <dbReference type="ARBA" id="ARBA00047745"/>
    </source>
</evidence>
<keyword evidence="7 11" id="KW-0067">ATP-binding</keyword>
<gene>
    <name evidence="13" type="primary">pfkB</name>
    <name evidence="13" type="ORF">RM779_31960</name>
</gene>
<dbReference type="EC" id="2.7.1.56" evidence="2 11"/>
<evidence type="ECO:0000256" key="3">
    <source>
        <dbReference type="ARBA" id="ARBA00013596"/>
    </source>
</evidence>
<reference evidence="14" key="1">
    <citation type="submission" date="2023-07" db="EMBL/GenBank/DDBJ databases">
        <title>30 novel species of actinomycetes from the DSMZ collection.</title>
        <authorList>
            <person name="Nouioui I."/>
        </authorList>
    </citation>
    <scope>NUCLEOTIDE SEQUENCE [LARGE SCALE GENOMIC DNA]</scope>
    <source>
        <strain evidence="14">DSM 41886</strain>
    </source>
</reference>